<evidence type="ECO:0000256" key="8">
    <source>
        <dbReference type="PIRSR" id="PIRSR605468-51"/>
    </source>
</evidence>
<dbReference type="AlphaFoldDB" id="A0A8D0FBS4"/>
<evidence type="ECO:0000313" key="11">
    <source>
        <dbReference type="Proteomes" id="UP000694551"/>
    </source>
</evidence>
<name>A0A8D0FBS4_STROC</name>
<comment type="similarity">
    <text evidence="2 9">Belongs to the avidin/streptavidin family.</text>
</comment>
<reference evidence="10" key="1">
    <citation type="submission" date="2025-08" db="UniProtKB">
        <authorList>
            <consortium name="Ensembl"/>
        </authorList>
    </citation>
    <scope>IDENTIFICATION</scope>
</reference>
<keyword evidence="5 8" id="KW-1015">Disulfide bond</keyword>
<reference evidence="10" key="2">
    <citation type="submission" date="2025-09" db="UniProtKB">
        <authorList>
            <consortium name="Ensembl"/>
        </authorList>
    </citation>
    <scope>IDENTIFICATION</scope>
</reference>
<dbReference type="Gene3D" id="2.40.128.30">
    <property type="entry name" value="Avidin-like"/>
    <property type="match status" value="1"/>
</dbReference>
<keyword evidence="11" id="KW-1185">Reference proteome</keyword>
<dbReference type="Pfam" id="PF01382">
    <property type="entry name" value="Avidin"/>
    <property type="match status" value="1"/>
</dbReference>
<dbReference type="PRINTS" id="PR00709">
    <property type="entry name" value="AVIDIN"/>
</dbReference>
<dbReference type="InterPro" id="IPR051764">
    <property type="entry name" value="Avidin/Streptavidin-rel"/>
</dbReference>
<dbReference type="Ensembl" id="ENSSOCT00000013003.1">
    <property type="protein sequence ID" value="ENSSOCP00000012658.1"/>
    <property type="gene ID" value="ENSSOCG00000009610.1"/>
</dbReference>
<evidence type="ECO:0000313" key="10">
    <source>
        <dbReference type="Ensembl" id="ENSSOCP00000012658.1"/>
    </source>
</evidence>
<evidence type="ECO:0000256" key="4">
    <source>
        <dbReference type="ARBA" id="ARBA00022729"/>
    </source>
</evidence>
<dbReference type="InterPro" id="IPR005469">
    <property type="entry name" value="Avidin"/>
</dbReference>
<comment type="function">
    <text evidence="9">Forms a strong non-covalent specific complex with biotin.</text>
</comment>
<evidence type="ECO:0000256" key="9">
    <source>
        <dbReference type="RuleBase" id="RU369114"/>
    </source>
</evidence>
<dbReference type="PROSITE" id="PS51326">
    <property type="entry name" value="AVIDIN_2"/>
    <property type="match status" value="1"/>
</dbReference>
<dbReference type="SUPFAM" id="SSF50876">
    <property type="entry name" value="Avidin/streptavidin"/>
    <property type="match status" value="1"/>
</dbReference>
<comment type="subcellular location">
    <subcellularLocation>
        <location evidence="1 9">Secreted</location>
    </subcellularLocation>
</comment>
<evidence type="ECO:0000256" key="1">
    <source>
        <dbReference type="ARBA" id="ARBA00004613"/>
    </source>
</evidence>
<dbReference type="PANTHER" id="PTHR34399:SF3">
    <property type="entry name" value="AVID PROTEIN-RELATED"/>
    <property type="match status" value="1"/>
</dbReference>
<feature type="disulfide bond" evidence="8">
    <location>
        <begin position="25"/>
        <end position="101"/>
    </location>
</feature>
<protein>
    <recommendedName>
        <fullName evidence="9">Avidin</fullName>
    </recommendedName>
</protein>
<evidence type="ECO:0000256" key="3">
    <source>
        <dbReference type="ARBA" id="ARBA00022525"/>
    </source>
</evidence>
<comment type="subunit">
    <text evidence="9">Homotetramer.</text>
</comment>
<sequence length="146" mass="16538">MVQVTPFLLVLSLALMAHGLPERKCVLTGHWINDLGSNMHINKLQENGSFNGTYRTVPSMSPEKIPTSPLLGFQQHTDQPTFGFTVKWKSTNTITVFTGQCFVNDDGNEVLDTMWLLRLDADSEKHNWNATLVGTNTFMRYHPQKE</sequence>
<dbReference type="PANTHER" id="PTHR34399">
    <property type="entry name" value="AVIDIN-RELATED"/>
    <property type="match status" value="1"/>
</dbReference>
<dbReference type="GO" id="GO:0009374">
    <property type="term" value="F:biotin binding"/>
    <property type="evidence" value="ECO:0007669"/>
    <property type="project" value="UniProtKB-UniRule"/>
</dbReference>
<evidence type="ECO:0000256" key="7">
    <source>
        <dbReference type="ARBA" id="ARBA00023267"/>
    </source>
</evidence>
<proteinExistence type="inferred from homology"/>
<dbReference type="Proteomes" id="UP000694551">
    <property type="component" value="Unplaced"/>
</dbReference>
<evidence type="ECO:0000256" key="5">
    <source>
        <dbReference type="ARBA" id="ARBA00023157"/>
    </source>
</evidence>
<dbReference type="InterPro" id="IPR005468">
    <property type="entry name" value="Avidin/str"/>
</dbReference>
<keyword evidence="6 9" id="KW-0325">Glycoprotein</keyword>
<evidence type="ECO:0000256" key="2">
    <source>
        <dbReference type="ARBA" id="ARBA00006297"/>
    </source>
</evidence>
<accession>A0A8D0FBS4</accession>
<feature type="chain" id="PRO_5041489748" description="Avidin" evidence="9">
    <location>
        <begin position="20"/>
        <end position="146"/>
    </location>
</feature>
<dbReference type="GO" id="GO:0005576">
    <property type="term" value="C:extracellular region"/>
    <property type="evidence" value="ECO:0007669"/>
    <property type="project" value="UniProtKB-SubCell"/>
</dbReference>
<dbReference type="InterPro" id="IPR036896">
    <property type="entry name" value="Avidin-like_sf"/>
</dbReference>
<organism evidence="10 11">
    <name type="scientific">Strix occidentalis caurina</name>
    <name type="common">northern spotted owl</name>
    <dbReference type="NCBI Taxonomy" id="311401"/>
    <lineage>
        <taxon>Eukaryota</taxon>
        <taxon>Metazoa</taxon>
        <taxon>Chordata</taxon>
        <taxon>Craniata</taxon>
        <taxon>Vertebrata</taxon>
        <taxon>Euteleostomi</taxon>
        <taxon>Archelosauria</taxon>
        <taxon>Archosauria</taxon>
        <taxon>Dinosauria</taxon>
        <taxon>Saurischia</taxon>
        <taxon>Theropoda</taxon>
        <taxon>Coelurosauria</taxon>
        <taxon>Aves</taxon>
        <taxon>Neognathae</taxon>
        <taxon>Neoaves</taxon>
        <taxon>Telluraves</taxon>
        <taxon>Strigiformes</taxon>
        <taxon>Strigidae</taxon>
        <taxon>Strix</taxon>
    </lineage>
</organism>
<keyword evidence="7 9" id="KW-0092">Biotin</keyword>
<keyword evidence="4 9" id="KW-0732">Signal</keyword>
<keyword evidence="3 9" id="KW-0964">Secreted</keyword>
<evidence type="ECO:0000256" key="6">
    <source>
        <dbReference type="ARBA" id="ARBA00023180"/>
    </source>
</evidence>
<feature type="signal peptide" evidence="9">
    <location>
        <begin position="1"/>
        <end position="19"/>
    </location>
</feature>